<dbReference type="Pfam" id="PF13855">
    <property type="entry name" value="LRR_8"/>
    <property type="match status" value="1"/>
</dbReference>
<evidence type="ECO:0000256" key="12">
    <source>
        <dbReference type="ARBA" id="ARBA00023316"/>
    </source>
</evidence>
<evidence type="ECO:0000256" key="14">
    <source>
        <dbReference type="SAM" id="SignalP"/>
    </source>
</evidence>
<protein>
    <recommendedName>
        <fullName evidence="13">Cell wall hydroxyproline-rich glycoprotein</fullName>
    </recommendedName>
</protein>
<dbReference type="PRINTS" id="PR00019">
    <property type="entry name" value="LEURICHRPT"/>
</dbReference>
<dbReference type="EMBL" id="CM007648">
    <property type="protein sequence ID" value="ONM27701.1"/>
    <property type="molecule type" value="Genomic_DNA"/>
</dbReference>
<dbReference type="PANTHER" id="PTHR32093:SF101">
    <property type="entry name" value="OS07G0176500 PROTEIN"/>
    <property type="match status" value="1"/>
</dbReference>
<feature type="domain" description="Leucine-rich repeat-containing N-terminal plant-type" evidence="15">
    <location>
        <begin position="55"/>
        <end position="87"/>
    </location>
</feature>
<organism evidence="16">
    <name type="scientific">Zea mays</name>
    <name type="common">Maize</name>
    <dbReference type="NCBI Taxonomy" id="4577"/>
    <lineage>
        <taxon>Eukaryota</taxon>
        <taxon>Viridiplantae</taxon>
        <taxon>Streptophyta</taxon>
        <taxon>Embryophyta</taxon>
        <taxon>Tracheophyta</taxon>
        <taxon>Spermatophyta</taxon>
        <taxon>Magnoliopsida</taxon>
        <taxon>Liliopsida</taxon>
        <taxon>Poales</taxon>
        <taxon>Poaceae</taxon>
        <taxon>PACMAD clade</taxon>
        <taxon>Panicoideae</taxon>
        <taxon>Andropogonodae</taxon>
        <taxon>Andropogoneae</taxon>
        <taxon>Tripsacinae</taxon>
        <taxon>Zea</taxon>
    </lineage>
</organism>
<feature type="signal peptide" evidence="14">
    <location>
        <begin position="1"/>
        <end position="28"/>
    </location>
</feature>
<dbReference type="Pfam" id="PF00560">
    <property type="entry name" value="LRR_1"/>
    <property type="match status" value="1"/>
</dbReference>
<reference evidence="16" key="2">
    <citation type="journal article" date="2009" name="PLoS Genet.">
        <title>Sequencing, mapping, and analysis of 27,455 maize full-length cDNAs.</title>
        <authorList>
            <person name="Soderlund C."/>
            <person name="Descour A."/>
            <person name="Kudrna D."/>
            <person name="Bomhoff M."/>
            <person name="Boyd L."/>
            <person name="Currie J."/>
            <person name="Angelova A."/>
            <person name="Collura K."/>
            <person name="Wissotski M."/>
            <person name="Ashley E."/>
            <person name="Morrow D."/>
            <person name="Fernandes J."/>
            <person name="Walbot V."/>
            <person name="Yu Y."/>
        </authorList>
    </citation>
    <scope>NUCLEOTIDE SEQUENCE</scope>
    <source>
        <strain evidence="16">B73</strain>
    </source>
</reference>
<evidence type="ECO:0000256" key="3">
    <source>
        <dbReference type="ARBA" id="ARBA00022525"/>
    </source>
</evidence>
<evidence type="ECO:0000256" key="4">
    <source>
        <dbReference type="ARBA" id="ARBA00022614"/>
    </source>
</evidence>
<evidence type="ECO:0000313" key="16">
    <source>
        <dbReference type="EMBL" id="ACF84574.1"/>
    </source>
</evidence>
<evidence type="ECO:0000256" key="11">
    <source>
        <dbReference type="ARBA" id="ARBA00023278"/>
    </source>
</evidence>
<dbReference type="OrthoDB" id="676979at2759"/>
<dbReference type="InterPro" id="IPR032675">
    <property type="entry name" value="LRR_dom_sf"/>
</dbReference>
<dbReference type="PANTHER" id="PTHR32093">
    <property type="entry name" value="LEUCINE-RICH REPEAT EXTENSIN-LIKE PROTEIN 3-RELATED"/>
    <property type="match status" value="1"/>
</dbReference>
<sequence>MKKEEVASPAAATVVLLLLSSSLAAVSGQPQPQPQPGGSKQTAANNPRLQKAYVALQALKRAVTEDPKNLTRSWCGPDVCGYFGVYCAAAPDEPREQTVAGVDLNHGDLAGTLPEELGLLADLALLHLNSNRFAGTLPESLPKMRLLHELDVSNNRLSGGFPQHILCLPNVKYVDLRFNELRGPVPPALFDKPLDAVFLNDNAFDFELPDSLGNSPASVLVLANLRLRGCIPRSVGRMAGTLAELVALNSGLRSCLPQELGWLRELTVLDLSSNQLQGMLPESMAGMHSLQQLHVARNELWGHVPEGVCALPALRNFTYSYNYFCSEPSRCLDVRHVDDRQNCIAARPDQRPADQCLAFLHRPPVRCDDSGCFAPPPPHY</sequence>
<evidence type="ECO:0000256" key="5">
    <source>
        <dbReference type="ARBA" id="ARBA00022692"/>
    </source>
</evidence>
<dbReference type="STRING" id="4577.B4FR31"/>
<dbReference type="ExpressionAtlas" id="B4FR31">
    <property type="expression patterns" value="baseline and differential"/>
</dbReference>
<keyword evidence="8" id="KW-1133">Transmembrane helix</keyword>
<evidence type="ECO:0000313" key="17">
    <source>
        <dbReference type="EMBL" id="ACG28239.1"/>
    </source>
</evidence>
<dbReference type="InterPro" id="IPR051582">
    <property type="entry name" value="LRR_extensin-like_regulator"/>
</dbReference>
<reference evidence="17" key="1">
    <citation type="journal article" date="2009" name="Plant Mol. Biol.">
        <title>Insights into corn genes derived from large-scale cDNA sequencing.</title>
        <authorList>
            <person name="Alexandrov N.N."/>
            <person name="Brover V.V."/>
            <person name="Freidin S."/>
            <person name="Troukhan M.E."/>
            <person name="Tatarinova T.V."/>
            <person name="Zhang H."/>
            <person name="Swaller T.J."/>
            <person name="Lu Y.P."/>
            <person name="Bouck J."/>
            <person name="Flavell R.B."/>
            <person name="Feldmann K.A."/>
        </authorList>
    </citation>
    <scope>NUCLEOTIDE SEQUENCE</scope>
</reference>
<dbReference type="SMR" id="B4FR31"/>
<keyword evidence="17" id="KW-0675">Receptor</keyword>
<evidence type="ECO:0000313" key="18">
    <source>
        <dbReference type="EMBL" id="ONM27701.1"/>
    </source>
</evidence>
<evidence type="ECO:0000256" key="10">
    <source>
        <dbReference type="ARBA" id="ARBA00023180"/>
    </source>
</evidence>
<dbReference type="OMA" id="SNWCGPD"/>
<keyword evidence="4" id="KW-0433">Leucine-rich repeat</keyword>
<dbReference type="Pfam" id="PF08263">
    <property type="entry name" value="LRRNT_2"/>
    <property type="match status" value="1"/>
</dbReference>
<feature type="chain" id="PRO_5011203647" description="Cell wall hydroxyproline-rich glycoprotein" evidence="14">
    <location>
        <begin position="29"/>
        <end position="380"/>
    </location>
</feature>
<evidence type="ECO:0000256" key="7">
    <source>
        <dbReference type="ARBA" id="ARBA00022737"/>
    </source>
</evidence>
<keyword evidence="10" id="KW-0325">Glycoprotein</keyword>
<dbReference type="eggNOG" id="ENOG502SHNH">
    <property type="taxonomic scope" value="Eukaryota"/>
</dbReference>
<evidence type="ECO:0000256" key="1">
    <source>
        <dbReference type="ARBA" id="ARBA00004191"/>
    </source>
</evidence>
<accession>B4FR31</accession>
<evidence type="ECO:0000256" key="13">
    <source>
        <dbReference type="ARBA" id="ARBA00041871"/>
    </source>
</evidence>
<dbReference type="EMBL" id="EU956121">
    <property type="protein sequence ID" value="ACG28239.1"/>
    <property type="molecule type" value="mRNA"/>
</dbReference>
<keyword evidence="12" id="KW-0961">Cell wall biogenesis/degradation</keyword>
<dbReference type="PaxDb" id="4577-GRMZM2G176394_P01"/>
<gene>
    <name evidence="18" type="ORF">ZEAMMB73_Zm00001d007830</name>
</gene>
<dbReference type="FunFam" id="3.80.10.10:FF:000224">
    <property type="entry name" value="Leucine-rich repeat extensin-like protein 1"/>
    <property type="match status" value="1"/>
</dbReference>
<dbReference type="GO" id="GO:0071555">
    <property type="term" value="P:cell wall organization"/>
    <property type="evidence" value="ECO:0007669"/>
    <property type="project" value="UniProtKB-KW"/>
</dbReference>
<proteinExistence type="evidence at transcript level"/>
<dbReference type="InterPro" id="IPR001611">
    <property type="entry name" value="Leu-rich_rpt"/>
</dbReference>
<name>B4FR31_MAIZE</name>
<dbReference type="EMBL" id="BT039569">
    <property type="protein sequence ID" value="ACF84574.1"/>
    <property type="molecule type" value="mRNA"/>
</dbReference>
<dbReference type="SMART" id="SM00369">
    <property type="entry name" value="LRR_TYP"/>
    <property type="match status" value="4"/>
</dbReference>
<keyword evidence="17" id="KW-0418">Kinase</keyword>
<keyword evidence="2" id="KW-0134">Cell wall</keyword>
<evidence type="ECO:0000259" key="15">
    <source>
        <dbReference type="Pfam" id="PF08263"/>
    </source>
</evidence>
<dbReference type="Gene3D" id="3.80.10.10">
    <property type="entry name" value="Ribonuclease Inhibitor"/>
    <property type="match status" value="1"/>
</dbReference>
<dbReference type="SUPFAM" id="SSF52058">
    <property type="entry name" value="L domain-like"/>
    <property type="match status" value="1"/>
</dbReference>
<reference evidence="18" key="3">
    <citation type="submission" date="2015-12" db="EMBL/GenBank/DDBJ databases">
        <title>Update maize B73 reference genome by single molecule sequencing technologies.</title>
        <authorList>
            <consortium name="Maize Genome Sequencing Project"/>
            <person name="Ware D."/>
        </authorList>
    </citation>
    <scope>NUCLEOTIDE SEQUENCE [LARGE SCALE GENOMIC DNA]</scope>
    <source>
        <tissue evidence="18">Seedling</tissue>
    </source>
</reference>
<keyword evidence="17" id="KW-0808">Transferase</keyword>
<keyword evidence="5" id="KW-0812">Transmembrane</keyword>
<evidence type="ECO:0000256" key="9">
    <source>
        <dbReference type="ARBA" id="ARBA00023136"/>
    </source>
</evidence>
<dbReference type="InterPro" id="IPR013210">
    <property type="entry name" value="LRR_N_plant-typ"/>
</dbReference>
<dbReference type="KEGG" id="zma:100281253"/>
<dbReference type="InterPro" id="IPR003591">
    <property type="entry name" value="Leu-rich_rpt_typical-subtyp"/>
</dbReference>
<keyword evidence="7" id="KW-0677">Repeat</keyword>
<keyword evidence="11" id="KW-0379">Hydroxylation</keyword>
<dbReference type="AlphaFoldDB" id="B4FR31"/>
<keyword evidence="9" id="KW-0472">Membrane</keyword>
<evidence type="ECO:0000256" key="6">
    <source>
        <dbReference type="ARBA" id="ARBA00022729"/>
    </source>
</evidence>
<keyword evidence="3" id="KW-0964">Secreted</keyword>
<evidence type="ECO:0000256" key="2">
    <source>
        <dbReference type="ARBA" id="ARBA00022512"/>
    </source>
</evidence>
<dbReference type="InParanoid" id="B4FR31"/>
<keyword evidence="6 14" id="KW-0732">Signal</keyword>
<comment type="subcellular location">
    <subcellularLocation>
        <location evidence="1">Secreted</location>
        <location evidence="1">Cell wall</location>
    </subcellularLocation>
</comment>
<dbReference type="GO" id="GO:0016301">
    <property type="term" value="F:kinase activity"/>
    <property type="evidence" value="ECO:0007669"/>
    <property type="project" value="UniProtKB-KW"/>
</dbReference>
<evidence type="ECO:0000256" key="8">
    <source>
        <dbReference type="ARBA" id="ARBA00022989"/>
    </source>
</evidence>